<keyword evidence="2 4" id="KW-0732">Signal</keyword>
<dbReference type="CDD" id="cd13666">
    <property type="entry name" value="PBP2_TRAP_DctP_like_1"/>
    <property type="match status" value="1"/>
</dbReference>
<dbReference type="PANTHER" id="PTHR33376">
    <property type="match status" value="1"/>
</dbReference>
<organism evidence="5 6">
    <name type="scientific">Paracoccus denitrificans</name>
    <dbReference type="NCBI Taxonomy" id="266"/>
    <lineage>
        <taxon>Bacteria</taxon>
        <taxon>Pseudomonadati</taxon>
        <taxon>Pseudomonadota</taxon>
        <taxon>Alphaproteobacteria</taxon>
        <taxon>Rhodobacterales</taxon>
        <taxon>Paracoccaceae</taxon>
        <taxon>Paracoccus</taxon>
    </lineage>
</organism>
<evidence type="ECO:0000313" key="5">
    <source>
        <dbReference type="EMBL" id="TKW65056.1"/>
    </source>
</evidence>
<sequence>MTKKSAIISLVLAAAGLVTAANADTIRATSGFGPAHVLATDMYPEINTRLQEFTGGNWDLHDTPSGLVAPNEMNTALRDGVTDMGALLLPYFPADYPESTLPSELSFLGSSGAVVSAAVTEYLATCSDCQAEFVRNGQVYLSTDVTPVYNFLTIKPVRSAADMQGMRIRTGAPLYAAFVEKMGGIAVQMPSSELFEGLSSGVIDGTFSGNHEIVANRLGDVVKYVTEIEQGVFNGSASGTASGLLWSRMSPEDRQALARAAQFGSAQALAAFDRDAAKAREVEGLEFIPADDTLKQAQEEFNAEYLANVAATLESRGVTDAQAKVDRYQALVEKWEGLITPDMTSDQMGQLRYDEIFAKLDLAGYGQQ</sequence>
<dbReference type="PANTHER" id="PTHR33376:SF15">
    <property type="entry name" value="BLL6794 PROTEIN"/>
    <property type="match status" value="1"/>
</dbReference>
<evidence type="ECO:0000256" key="4">
    <source>
        <dbReference type="SAM" id="SignalP"/>
    </source>
</evidence>
<comment type="subcellular location">
    <subcellularLocation>
        <location evidence="1">Periplasm</location>
    </subcellularLocation>
</comment>
<dbReference type="Pfam" id="PF03480">
    <property type="entry name" value="DctP"/>
    <property type="match status" value="1"/>
</dbReference>
<evidence type="ECO:0000313" key="6">
    <source>
        <dbReference type="Proteomes" id="UP000315344"/>
    </source>
</evidence>
<feature type="signal peptide" evidence="4">
    <location>
        <begin position="1"/>
        <end position="23"/>
    </location>
</feature>
<dbReference type="AlphaFoldDB" id="A0A533I025"/>
<dbReference type="GO" id="GO:0042597">
    <property type="term" value="C:periplasmic space"/>
    <property type="evidence" value="ECO:0007669"/>
    <property type="project" value="UniProtKB-SubCell"/>
</dbReference>
<dbReference type="NCBIfam" id="NF037995">
    <property type="entry name" value="TRAP_S1"/>
    <property type="match status" value="1"/>
</dbReference>
<keyword evidence="3" id="KW-0574">Periplasm</keyword>
<evidence type="ECO:0000256" key="2">
    <source>
        <dbReference type="ARBA" id="ARBA00022729"/>
    </source>
</evidence>
<comment type="caution">
    <text evidence="5">The sequence shown here is derived from an EMBL/GenBank/DDBJ whole genome shotgun (WGS) entry which is preliminary data.</text>
</comment>
<gene>
    <name evidence="5" type="ORF">DI616_16095</name>
</gene>
<dbReference type="InterPro" id="IPR038404">
    <property type="entry name" value="TRAP_DctP_sf"/>
</dbReference>
<feature type="chain" id="PRO_5021765487" evidence="4">
    <location>
        <begin position="24"/>
        <end position="368"/>
    </location>
</feature>
<dbReference type="Proteomes" id="UP000315344">
    <property type="component" value="Unassembled WGS sequence"/>
</dbReference>
<evidence type="ECO:0000256" key="1">
    <source>
        <dbReference type="ARBA" id="ARBA00004418"/>
    </source>
</evidence>
<accession>A0A533I025</accession>
<dbReference type="EMBL" id="VAFL01000016">
    <property type="protein sequence ID" value="TKW65056.1"/>
    <property type="molecule type" value="Genomic_DNA"/>
</dbReference>
<dbReference type="GO" id="GO:0055085">
    <property type="term" value="P:transmembrane transport"/>
    <property type="evidence" value="ECO:0007669"/>
    <property type="project" value="InterPro"/>
</dbReference>
<name>A0A533I025_PARDE</name>
<protein>
    <submittedName>
        <fullName evidence="5">C4-dicarboxylate ABC transporter substrate-binding protein</fullName>
    </submittedName>
</protein>
<dbReference type="InterPro" id="IPR018389">
    <property type="entry name" value="DctP_fam"/>
</dbReference>
<proteinExistence type="predicted"/>
<dbReference type="Gene3D" id="3.40.190.170">
    <property type="entry name" value="Bacterial extracellular solute-binding protein, family 7"/>
    <property type="match status" value="1"/>
</dbReference>
<evidence type="ECO:0000256" key="3">
    <source>
        <dbReference type="ARBA" id="ARBA00022764"/>
    </source>
</evidence>
<reference evidence="5 6" key="1">
    <citation type="journal article" date="2017" name="Nat. Commun.">
        <title>In situ click chemistry generation of cyclooxygenase-2 inhibitors.</title>
        <authorList>
            <person name="Bhardwaj A."/>
            <person name="Kaur J."/>
            <person name="Wuest M."/>
            <person name="Wuest F."/>
        </authorList>
    </citation>
    <scope>NUCLEOTIDE SEQUENCE [LARGE SCALE GENOMIC DNA]</scope>
    <source>
        <strain evidence="5">S2_012_000_R3_94</strain>
    </source>
</reference>